<name>A0ABS4UA03_9CORY</name>
<dbReference type="SUPFAM" id="SSF52980">
    <property type="entry name" value="Restriction endonuclease-like"/>
    <property type="match status" value="1"/>
</dbReference>
<evidence type="ECO:0000259" key="1">
    <source>
        <dbReference type="Pfam" id="PF09588"/>
    </source>
</evidence>
<dbReference type="InterPro" id="IPR011335">
    <property type="entry name" value="Restrct_endonuc-II-like"/>
</dbReference>
<comment type="caution">
    <text evidence="2">The sequence shown here is derived from an EMBL/GenBank/DDBJ whole genome shotgun (WGS) entry which is preliminary data.</text>
</comment>
<dbReference type="EMBL" id="JAGINY010000001">
    <property type="protein sequence ID" value="MBP2333336.1"/>
    <property type="molecule type" value="Genomic_DNA"/>
</dbReference>
<organism evidence="2 3">
    <name type="scientific">Corynebacterium freneyi</name>
    <dbReference type="NCBI Taxonomy" id="134034"/>
    <lineage>
        <taxon>Bacteria</taxon>
        <taxon>Bacillati</taxon>
        <taxon>Actinomycetota</taxon>
        <taxon>Actinomycetes</taxon>
        <taxon>Mycobacteriales</taxon>
        <taxon>Corynebacteriaceae</taxon>
        <taxon>Corynebacterium</taxon>
    </lineage>
</organism>
<gene>
    <name evidence="2" type="ORF">JOF33_002035</name>
</gene>
<dbReference type="Pfam" id="PF09588">
    <property type="entry name" value="YqaJ"/>
    <property type="match status" value="1"/>
</dbReference>
<dbReference type="InterPro" id="IPR019080">
    <property type="entry name" value="YqaJ_viral_recombinase"/>
</dbReference>
<accession>A0ABS4UA03</accession>
<keyword evidence="2" id="KW-0255">Endonuclease</keyword>
<dbReference type="RefSeq" id="WP_209653996.1">
    <property type="nucleotide sequence ID" value="NZ_JAGINY010000001.1"/>
</dbReference>
<evidence type="ECO:0000313" key="2">
    <source>
        <dbReference type="EMBL" id="MBP2333336.1"/>
    </source>
</evidence>
<keyword evidence="3" id="KW-1185">Reference proteome</keyword>
<evidence type="ECO:0000313" key="3">
    <source>
        <dbReference type="Proteomes" id="UP001519305"/>
    </source>
</evidence>
<reference evidence="2 3" key="1">
    <citation type="submission" date="2021-03" db="EMBL/GenBank/DDBJ databases">
        <title>Sequencing the genomes of 1000 actinobacteria strains.</title>
        <authorList>
            <person name="Klenk H.-P."/>
        </authorList>
    </citation>
    <scope>NUCLEOTIDE SEQUENCE [LARGE SCALE GENOMIC DNA]</scope>
    <source>
        <strain evidence="2 3">DSM 44506</strain>
    </source>
</reference>
<protein>
    <submittedName>
        <fullName evidence="2">Phage-type endonuclease</fullName>
    </submittedName>
</protein>
<dbReference type="GO" id="GO:0004519">
    <property type="term" value="F:endonuclease activity"/>
    <property type="evidence" value="ECO:0007669"/>
    <property type="project" value="UniProtKB-KW"/>
</dbReference>
<keyword evidence="2" id="KW-0378">Hydrolase</keyword>
<dbReference type="Gene3D" id="3.90.320.10">
    <property type="match status" value="1"/>
</dbReference>
<dbReference type="InterPro" id="IPR011604">
    <property type="entry name" value="PDDEXK-like_dom_sf"/>
</dbReference>
<dbReference type="Proteomes" id="UP001519305">
    <property type="component" value="Unassembled WGS sequence"/>
</dbReference>
<proteinExistence type="predicted"/>
<sequence>MSNPPRPGTPEWRGMITASKVPALLGLSPWSSPYALWHEMYAGLEPPALEGDHLRWGHIAEQSLVGWWLDANPGWQAGAGEITYTDPGLPFPNAVTLDRRARRGRRFHIIECKTTRDMDQWGRPGDPDSIPAHYLAQVMFQMGVSGIHEASVVVLGYGTPEIHEVEWDEEVWASIVAACARWHHTGQAGDPPPLDDRVATYDAVRGLHPDIDRDTDIQVTHDQAVALLDALEEEAAAKATVVAAKTRLLDQMGTARRALSGDTTIATRTPGRGDSITLRINRKANLT</sequence>
<feature type="domain" description="YqaJ viral recombinase" evidence="1">
    <location>
        <begin position="13"/>
        <end position="147"/>
    </location>
</feature>
<keyword evidence="2" id="KW-0540">Nuclease</keyword>